<evidence type="ECO:0000313" key="2">
    <source>
        <dbReference type="Proteomes" id="UP001235664"/>
    </source>
</evidence>
<reference evidence="1 2" key="1">
    <citation type="submission" date="2023-08" db="EMBL/GenBank/DDBJ databases">
        <title>genomic of DY56.</title>
        <authorList>
            <person name="Wang Y."/>
        </authorList>
    </citation>
    <scope>NUCLEOTIDE SEQUENCE [LARGE SCALE GENOMIC DNA]</scope>
    <source>
        <strain evidence="1 2">DY56-A-20</strain>
    </source>
</reference>
<name>A0ABT9H444_9SPHN</name>
<accession>A0ABT9H444</accession>
<keyword evidence="2" id="KW-1185">Reference proteome</keyword>
<dbReference type="CDD" id="cd02980">
    <property type="entry name" value="TRX_Fd_family"/>
    <property type="match status" value="1"/>
</dbReference>
<comment type="caution">
    <text evidence="1">The sequence shown here is derived from an EMBL/GenBank/DDBJ whole genome shotgun (WGS) entry which is preliminary data.</text>
</comment>
<dbReference type="SUPFAM" id="SSF52833">
    <property type="entry name" value="Thioredoxin-like"/>
    <property type="match status" value="1"/>
</dbReference>
<dbReference type="InterPro" id="IPR036249">
    <property type="entry name" value="Thioredoxin-like_sf"/>
</dbReference>
<gene>
    <name evidence="1" type="ORF">Q9K01_00390</name>
</gene>
<protein>
    <submittedName>
        <fullName evidence="1">(2Fe-2S) ferredoxin domain-containing protein</fullName>
    </submittedName>
</protein>
<dbReference type="EMBL" id="JAVAIL010000001">
    <property type="protein sequence ID" value="MDP4538084.1"/>
    <property type="molecule type" value="Genomic_DNA"/>
</dbReference>
<dbReference type="RefSeq" id="WP_305928238.1">
    <property type="nucleotide sequence ID" value="NZ_JAVAIL010000001.1"/>
</dbReference>
<evidence type="ECO:0000313" key="1">
    <source>
        <dbReference type="EMBL" id="MDP4538084.1"/>
    </source>
</evidence>
<proteinExistence type="predicted"/>
<organism evidence="1 2">
    <name type="scientific">Qipengyuania benthica</name>
    <dbReference type="NCBI Taxonomy" id="3067651"/>
    <lineage>
        <taxon>Bacteria</taxon>
        <taxon>Pseudomonadati</taxon>
        <taxon>Pseudomonadota</taxon>
        <taxon>Alphaproteobacteria</taxon>
        <taxon>Sphingomonadales</taxon>
        <taxon>Erythrobacteraceae</taxon>
        <taxon>Qipengyuania</taxon>
    </lineage>
</organism>
<dbReference type="Proteomes" id="UP001235664">
    <property type="component" value="Unassembled WGS sequence"/>
</dbReference>
<sequence length="129" mass="14409">MNNSEKQIEKAGKALAKIAGDGIERHIFLCALAEKQKCCSREEGKLAWSFLKRRLKQLRLAGPRRADGSGGFQRTKADCLQVCAGGPIALVYPDYVWYHSCTPEVLERIIQEHLVGGVPVEEYRLRPLG</sequence>
<dbReference type="Gene3D" id="3.40.30.10">
    <property type="entry name" value="Glutaredoxin"/>
    <property type="match status" value="1"/>
</dbReference>